<dbReference type="PANTHER" id="PTHR12612">
    <property type="entry name" value="NUCLEAR TRANSPORT FACTOR 2"/>
    <property type="match status" value="1"/>
</dbReference>
<reference evidence="3 4" key="1">
    <citation type="submission" date="2018-06" db="EMBL/GenBank/DDBJ databases">
        <title>Complete Genomes of Monosporascus.</title>
        <authorList>
            <person name="Robinson A.J."/>
            <person name="Natvig D.O."/>
        </authorList>
    </citation>
    <scope>NUCLEOTIDE SEQUENCE [LARGE SCALE GENOMIC DNA]</scope>
    <source>
        <strain evidence="3 4">CBS 609.92</strain>
    </source>
</reference>
<proteinExistence type="predicted"/>
<sequence length="123" mass="14073">MATDFGDIAKQFVDYYYQTFDSDRRNLSTLYRNNSMLTFESQPYQGTASIVEKLVGMPFQAVKHQLETLDAQPVVNGGVFVLVTGKLLVDEEQRPMSYTQAFQLLPEGGSYFVYNDIFRLIYA</sequence>
<dbReference type="Pfam" id="PF02136">
    <property type="entry name" value="NTF2"/>
    <property type="match status" value="1"/>
</dbReference>
<organism evidence="3 4">
    <name type="scientific">Monosporascus cannonballus</name>
    <dbReference type="NCBI Taxonomy" id="155416"/>
    <lineage>
        <taxon>Eukaryota</taxon>
        <taxon>Fungi</taxon>
        <taxon>Dikarya</taxon>
        <taxon>Ascomycota</taxon>
        <taxon>Pezizomycotina</taxon>
        <taxon>Sordariomycetes</taxon>
        <taxon>Xylariomycetidae</taxon>
        <taxon>Xylariales</taxon>
        <taxon>Xylariales incertae sedis</taxon>
        <taxon>Monosporascus</taxon>
    </lineage>
</organism>
<evidence type="ECO:0000313" key="4">
    <source>
        <dbReference type="Proteomes" id="UP000294003"/>
    </source>
</evidence>
<dbReference type="SUPFAM" id="SSF54427">
    <property type="entry name" value="NTF2-like"/>
    <property type="match status" value="1"/>
</dbReference>
<keyword evidence="1" id="KW-0653">Protein transport</keyword>
<feature type="domain" description="NTF2" evidence="2">
    <location>
        <begin position="8"/>
        <end position="120"/>
    </location>
</feature>
<keyword evidence="1" id="KW-0963">Cytoplasm</keyword>
<comment type="function">
    <text evidence="1">Has a role in nuclear-cytoplasmic transport of proteins and mRNAs.</text>
</comment>
<evidence type="ECO:0000313" key="3">
    <source>
        <dbReference type="EMBL" id="RYO74252.1"/>
    </source>
</evidence>
<evidence type="ECO:0000259" key="2">
    <source>
        <dbReference type="PROSITE" id="PS50177"/>
    </source>
</evidence>
<comment type="subcellular location">
    <subcellularLocation>
        <location evidence="1">Cytoplasm</location>
    </subcellularLocation>
    <subcellularLocation>
        <location evidence="1">Nucleus</location>
    </subcellularLocation>
</comment>
<keyword evidence="1" id="KW-0813">Transport</keyword>
<protein>
    <recommendedName>
        <fullName evidence="1">Nuclear transport factor 2</fullName>
        <shortName evidence="1">NTF-2</shortName>
    </recommendedName>
</protein>
<keyword evidence="4" id="KW-1185">Reference proteome</keyword>
<gene>
    <name evidence="3" type="ORF">DL762_010510</name>
</gene>
<dbReference type="PROSITE" id="PS50177">
    <property type="entry name" value="NTF2_DOMAIN"/>
    <property type="match status" value="1"/>
</dbReference>
<dbReference type="Gene3D" id="3.10.450.50">
    <property type="match status" value="1"/>
</dbReference>
<accession>A0ABY0GUF6</accession>
<comment type="caution">
    <text evidence="3">The sequence shown here is derived from an EMBL/GenBank/DDBJ whole genome shotgun (WGS) entry which is preliminary data.</text>
</comment>
<dbReference type="InterPro" id="IPR002075">
    <property type="entry name" value="NTF2_dom"/>
</dbReference>
<dbReference type="CDD" id="cd00780">
    <property type="entry name" value="NTF2"/>
    <property type="match status" value="1"/>
</dbReference>
<keyword evidence="1" id="KW-0539">Nucleus</keyword>
<dbReference type="EMBL" id="QJNS01000730">
    <property type="protein sequence ID" value="RYO74252.1"/>
    <property type="molecule type" value="Genomic_DNA"/>
</dbReference>
<dbReference type="InterPro" id="IPR032710">
    <property type="entry name" value="NTF2-like_dom_sf"/>
</dbReference>
<dbReference type="InterPro" id="IPR018222">
    <property type="entry name" value="Nuclear_transport_factor_2_euk"/>
</dbReference>
<dbReference type="Proteomes" id="UP000294003">
    <property type="component" value="Unassembled WGS sequence"/>
</dbReference>
<evidence type="ECO:0000256" key="1">
    <source>
        <dbReference type="RuleBase" id="RU369002"/>
    </source>
</evidence>
<name>A0ABY0GUF6_9PEZI</name>
<dbReference type="InterPro" id="IPR045875">
    <property type="entry name" value="NTF2"/>
</dbReference>